<sequence length="141" mass="16132">MENELVQIFELFVALVAAIFAYWQHQQKTRAVEAKEEALVEREVAEALQFAAESEREEVVSYFDPEDDKVTTPPDAVPSRSWKMSEETKRWVTVGHSPEEQASLLRQIANAEDQKKMRYFISVPTAYYEIEYGLLKGGGKG</sequence>
<keyword evidence="2" id="KW-0472">Membrane</keyword>
<reference evidence="3" key="1">
    <citation type="journal article" date="2015" name="Proc. Natl. Acad. Sci. U.S.A.">
        <title>Networks of energetic and metabolic interactions define dynamics in microbial communities.</title>
        <authorList>
            <person name="Embree M."/>
            <person name="Liu J.K."/>
            <person name="Al-Bassam M.M."/>
            <person name="Zengler K."/>
        </authorList>
    </citation>
    <scope>NUCLEOTIDE SEQUENCE</scope>
</reference>
<protein>
    <submittedName>
        <fullName evidence="3">Uncharacterized protein</fullName>
    </submittedName>
</protein>
<name>A0A0W8EYH1_9ZZZZ</name>
<proteinExistence type="predicted"/>
<dbReference type="EMBL" id="LNQE01001709">
    <property type="protein sequence ID" value="KUG13671.1"/>
    <property type="molecule type" value="Genomic_DNA"/>
</dbReference>
<evidence type="ECO:0000256" key="1">
    <source>
        <dbReference type="SAM" id="MobiDB-lite"/>
    </source>
</evidence>
<evidence type="ECO:0000313" key="3">
    <source>
        <dbReference type="EMBL" id="KUG13671.1"/>
    </source>
</evidence>
<evidence type="ECO:0000256" key="2">
    <source>
        <dbReference type="SAM" id="Phobius"/>
    </source>
</evidence>
<feature type="region of interest" description="Disordered" evidence="1">
    <location>
        <begin position="63"/>
        <end position="83"/>
    </location>
</feature>
<gene>
    <name evidence="3" type="ORF">ASZ90_016324</name>
</gene>
<dbReference type="AlphaFoldDB" id="A0A0W8EYH1"/>
<feature type="transmembrane region" description="Helical" evidence="2">
    <location>
        <begin position="6"/>
        <end position="23"/>
    </location>
</feature>
<keyword evidence="2" id="KW-1133">Transmembrane helix</keyword>
<keyword evidence="2" id="KW-0812">Transmembrane</keyword>
<accession>A0A0W8EYH1</accession>
<comment type="caution">
    <text evidence="3">The sequence shown here is derived from an EMBL/GenBank/DDBJ whole genome shotgun (WGS) entry which is preliminary data.</text>
</comment>
<organism evidence="3">
    <name type="scientific">hydrocarbon metagenome</name>
    <dbReference type="NCBI Taxonomy" id="938273"/>
    <lineage>
        <taxon>unclassified sequences</taxon>
        <taxon>metagenomes</taxon>
        <taxon>ecological metagenomes</taxon>
    </lineage>
</organism>